<protein>
    <recommendedName>
        <fullName evidence="3">Calcineurin-like phosphoesterase domain-containing protein</fullName>
    </recommendedName>
</protein>
<dbReference type="PANTHER" id="PTHR34211">
    <property type="entry name" value="CALCINEURIN-LIKE METALLO-PHOSPHOESTERASE SUPERFAMILY PROTEIN"/>
    <property type="match status" value="1"/>
</dbReference>
<organism evidence="4 5">
    <name type="scientific">Solanum bulbocastanum</name>
    <name type="common">Wild potato</name>
    <dbReference type="NCBI Taxonomy" id="147425"/>
    <lineage>
        <taxon>Eukaryota</taxon>
        <taxon>Viridiplantae</taxon>
        <taxon>Streptophyta</taxon>
        <taxon>Embryophyta</taxon>
        <taxon>Tracheophyta</taxon>
        <taxon>Spermatophyta</taxon>
        <taxon>Magnoliopsida</taxon>
        <taxon>eudicotyledons</taxon>
        <taxon>Gunneridae</taxon>
        <taxon>Pentapetalae</taxon>
        <taxon>asterids</taxon>
        <taxon>lamiids</taxon>
        <taxon>Solanales</taxon>
        <taxon>Solanaceae</taxon>
        <taxon>Solanoideae</taxon>
        <taxon>Solaneae</taxon>
        <taxon>Solanum</taxon>
    </lineage>
</organism>
<accession>A0AAN8SW57</accession>
<reference evidence="4 5" key="1">
    <citation type="submission" date="2024-02" db="EMBL/GenBank/DDBJ databases">
        <title>de novo genome assembly of Solanum bulbocastanum strain 11H21.</title>
        <authorList>
            <person name="Hosaka A.J."/>
        </authorList>
    </citation>
    <scope>NUCLEOTIDE SEQUENCE [LARGE SCALE GENOMIC DNA]</scope>
    <source>
        <tissue evidence="4">Young leaves</tissue>
    </source>
</reference>
<dbReference type="GO" id="GO:0016787">
    <property type="term" value="F:hydrolase activity"/>
    <property type="evidence" value="ECO:0007669"/>
    <property type="project" value="InterPro"/>
</dbReference>
<name>A0AAN8SW57_SOLBU</name>
<evidence type="ECO:0000256" key="2">
    <source>
        <dbReference type="SAM" id="Phobius"/>
    </source>
</evidence>
<dbReference type="Gene3D" id="3.60.21.10">
    <property type="match status" value="1"/>
</dbReference>
<dbReference type="AlphaFoldDB" id="A0AAN8SW57"/>
<dbReference type="PANTHER" id="PTHR34211:SF3">
    <property type="entry name" value="CALCINEURIN-LIKE METALLO-PHOSPHOESTERASE SUPERFAMILY PROTEIN"/>
    <property type="match status" value="1"/>
</dbReference>
<feature type="transmembrane region" description="Helical" evidence="2">
    <location>
        <begin position="879"/>
        <end position="907"/>
    </location>
</feature>
<keyword evidence="2" id="KW-1133">Transmembrane helix</keyword>
<feature type="transmembrane region" description="Helical" evidence="2">
    <location>
        <begin position="125"/>
        <end position="152"/>
    </location>
</feature>
<dbReference type="InterPro" id="IPR004843">
    <property type="entry name" value="Calcineurin-like_PHP"/>
</dbReference>
<evidence type="ECO:0000259" key="3">
    <source>
        <dbReference type="Pfam" id="PF00149"/>
    </source>
</evidence>
<dbReference type="SUPFAM" id="SSF56300">
    <property type="entry name" value="Metallo-dependent phosphatases"/>
    <property type="match status" value="1"/>
</dbReference>
<feature type="transmembrane region" description="Helical" evidence="2">
    <location>
        <begin position="35"/>
        <end position="53"/>
    </location>
</feature>
<feature type="compositionally biased region" description="Basic and acidic residues" evidence="1">
    <location>
        <begin position="960"/>
        <end position="970"/>
    </location>
</feature>
<feature type="domain" description="Calcineurin-like phosphoesterase" evidence="3">
    <location>
        <begin position="420"/>
        <end position="585"/>
    </location>
</feature>
<dbReference type="Proteomes" id="UP001371456">
    <property type="component" value="Unassembled WGS sequence"/>
</dbReference>
<feature type="transmembrane region" description="Helical" evidence="2">
    <location>
        <begin position="95"/>
        <end position="113"/>
    </location>
</feature>
<dbReference type="Pfam" id="PF00149">
    <property type="entry name" value="Metallophos"/>
    <property type="match status" value="1"/>
</dbReference>
<keyword evidence="2" id="KW-0472">Membrane</keyword>
<sequence>MGIDKQPSGILDTLKMETVRTIFPSYRYPHEHSRHFVIAVVVGCLFFISSDNMHSLIQKFDIKWWSMYACLLGFFYFFSSPFIGKTIKPSYSNFSRWYIAWILVAALYHLPSFQSMGVDLRMNLSLFLTLYVSSILFLLVFHVIFIGLWYLGLVARVAGRRPEIMKVFQNCAVISIACCVFYSHCGNLAIVREKRFDWRNSIWFSLWNKGEGNAWLVKFIRMTEFKDQVCKSWFAPVGSASDYPFLSKWVIYGELTCGGSCAESSDEISPIYSLWATFIGLYMANFVVERSSGWALSHPLSLKEFEKLKKKQMKPEFLDMVPWYSGTSADLFKTVFDLLVSVTVFVGRFDMRMMQAAMSKIEDGAKQDDLLYDQFSEEDGIWFDFMADTGDGGNSSYTVARLLAQPSIHAQNNDSKLTLPRGRLLLIGGDLAYPNPSAFTYEKRFFRPFEYALQPPIWYKEDHIAVKKPELPSGVTELRQYVGPQCFVIPGNHDWFDGLQTFMRYICHKSWLGGWFMPQKKSYFALQLPKGWWIFGLDLALHSDIDVYQFKFFSELIRDKVGENDSVIIMTHEPNWLLDWYFDQVTGKNVSYLISDHLNGRCRLRIAGDVHHYMRHKFVESKSDKQVYVQHLLVNGCGGAFLHPTHVFKNFNNLYGTTYECKNPYPTFEDSSRIALGNILKFRKKNWQFDFIGGIIYFMLAFSMFPQCRLDHIFKDDTFSGHMGTFFDTVWGTFMYIFGRSYVSLTGTVLLLIIAISFVPSMVPWKKKVVIGILHVSAHLAAAVILMLLLELGIETCIRHKLLATSGYHTLYEWYKSVESEHFPDPTGLKERIEHWTFGLYPACIKYLMSAFDVPEVMAVTRNTICKNGMDSLSRGGAVIYYASVFLYFWVFSTPVVSLVFGSYLYICINWLHIHFDEAFSSLRIANYKSFTRFHINNKGDLEVFTLAVDKVPKEWKLDPKWDGESKHPQDPSYLQKFPSKWRASSPNQDPVETVRIIDQFVIEKTEKHDSELANGSVNQ</sequence>
<proteinExistence type="predicted"/>
<evidence type="ECO:0000313" key="5">
    <source>
        <dbReference type="Proteomes" id="UP001371456"/>
    </source>
</evidence>
<feature type="transmembrane region" description="Helical" evidence="2">
    <location>
        <begin position="65"/>
        <end position="83"/>
    </location>
</feature>
<keyword evidence="2" id="KW-0812">Transmembrane</keyword>
<feature type="region of interest" description="Disordered" evidence="1">
    <location>
        <begin position="960"/>
        <end position="991"/>
    </location>
</feature>
<feature type="transmembrane region" description="Helical" evidence="2">
    <location>
        <begin position="745"/>
        <end position="763"/>
    </location>
</feature>
<feature type="transmembrane region" description="Helical" evidence="2">
    <location>
        <begin position="769"/>
        <end position="790"/>
    </location>
</feature>
<dbReference type="InterPro" id="IPR029052">
    <property type="entry name" value="Metallo-depent_PP-like"/>
</dbReference>
<evidence type="ECO:0000313" key="4">
    <source>
        <dbReference type="EMBL" id="KAK6773091.1"/>
    </source>
</evidence>
<keyword evidence="5" id="KW-1185">Reference proteome</keyword>
<dbReference type="EMBL" id="JBANQN010000012">
    <property type="protein sequence ID" value="KAK6773091.1"/>
    <property type="molecule type" value="Genomic_DNA"/>
</dbReference>
<feature type="transmembrane region" description="Helical" evidence="2">
    <location>
        <begin position="689"/>
        <end position="707"/>
    </location>
</feature>
<feature type="transmembrane region" description="Helical" evidence="2">
    <location>
        <begin position="172"/>
        <end position="191"/>
    </location>
</feature>
<evidence type="ECO:0000256" key="1">
    <source>
        <dbReference type="SAM" id="MobiDB-lite"/>
    </source>
</evidence>
<comment type="caution">
    <text evidence="4">The sequence shown here is derived from an EMBL/GenBank/DDBJ whole genome shotgun (WGS) entry which is preliminary data.</text>
</comment>
<gene>
    <name evidence="4" type="ORF">RDI58_028329</name>
</gene>